<keyword evidence="1" id="KW-0812">Transmembrane</keyword>
<keyword evidence="1" id="KW-0472">Membrane</keyword>
<evidence type="ECO:0000256" key="1">
    <source>
        <dbReference type="SAM" id="Phobius"/>
    </source>
</evidence>
<evidence type="ECO:0000313" key="3">
    <source>
        <dbReference type="Proteomes" id="UP001217918"/>
    </source>
</evidence>
<dbReference type="Proteomes" id="UP001217918">
    <property type="component" value="Unassembled WGS sequence"/>
</dbReference>
<reference evidence="2" key="1">
    <citation type="journal article" date="2023" name="Mol. Plant Microbe Interact.">
        <title>Elucidating the Obligate Nature and Biological Capacity of an Invasive Fungal Corn Pathogen.</title>
        <authorList>
            <person name="MacCready J.S."/>
            <person name="Roggenkamp E.M."/>
            <person name="Gdanetz K."/>
            <person name="Chilvers M.I."/>
        </authorList>
    </citation>
    <scope>NUCLEOTIDE SEQUENCE</scope>
    <source>
        <strain evidence="2">PM02</strain>
    </source>
</reference>
<protein>
    <submittedName>
        <fullName evidence="2">Uncharacterized protein</fullName>
    </submittedName>
</protein>
<keyword evidence="1" id="KW-1133">Transmembrane helix</keyword>
<dbReference type="EMBL" id="JAQQPM010000001">
    <property type="protein sequence ID" value="KAK2067770.1"/>
    <property type="molecule type" value="Genomic_DNA"/>
</dbReference>
<organism evidence="2 3">
    <name type="scientific">Phyllachora maydis</name>
    <dbReference type="NCBI Taxonomy" id="1825666"/>
    <lineage>
        <taxon>Eukaryota</taxon>
        <taxon>Fungi</taxon>
        <taxon>Dikarya</taxon>
        <taxon>Ascomycota</taxon>
        <taxon>Pezizomycotina</taxon>
        <taxon>Sordariomycetes</taxon>
        <taxon>Sordariomycetidae</taxon>
        <taxon>Phyllachorales</taxon>
        <taxon>Phyllachoraceae</taxon>
        <taxon>Phyllachora</taxon>
    </lineage>
</organism>
<evidence type="ECO:0000313" key="2">
    <source>
        <dbReference type="EMBL" id="KAK2067770.1"/>
    </source>
</evidence>
<sequence>MDAPRAVPSHQPRPRIRRPGVLVVSVAAFGVGWGFSYFASKQRRNELAQKNSATPNLYVSVERSGGGV</sequence>
<keyword evidence="3" id="KW-1185">Reference proteome</keyword>
<gene>
    <name evidence="2" type="ORF">P8C59_001479</name>
</gene>
<feature type="transmembrane region" description="Helical" evidence="1">
    <location>
        <begin position="20"/>
        <end position="40"/>
    </location>
</feature>
<proteinExistence type="predicted"/>
<dbReference type="AlphaFoldDB" id="A0AAD9MAA4"/>
<comment type="caution">
    <text evidence="2">The sequence shown here is derived from an EMBL/GenBank/DDBJ whole genome shotgun (WGS) entry which is preliminary data.</text>
</comment>
<accession>A0AAD9MAA4</accession>
<name>A0AAD9MAA4_9PEZI</name>